<evidence type="ECO:0008006" key="4">
    <source>
        <dbReference type="Google" id="ProtNLM"/>
    </source>
</evidence>
<name>A0ABM8SPR0_9BURK</name>
<evidence type="ECO:0000313" key="2">
    <source>
        <dbReference type="EMBL" id="CAE6824676.1"/>
    </source>
</evidence>
<protein>
    <recommendedName>
        <fullName evidence="4">Secreted peptide</fullName>
    </recommendedName>
</protein>
<feature type="chain" id="PRO_5045784279" description="Secreted peptide" evidence="1">
    <location>
        <begin position="20"/>
        <end position="78"/>
    </location>
</feature>
<evidence type="ECO:0000256" key="1">
    <source>
        <dbReference type="SAM" id="SignalP"/>
    </source>
</evidence>
<gene>
    <name evidence="2" type="ORF">R69888_06277</name>
</gene>
<reference evidence="2 3" key="1">
    <citation type="submission" date="2021-02" db="EMBL/GenBank/DDBJ databases">
        <authorList>
            <person name="Vanwijnsberghe S."/>
        </authorList>
    </citation>
    <scope>NUCLEOTIDE SEQUENCE [LARGE SCALE GENOMIC DNA]</scope>
    <source>
        <strain evidence="2 3">LMG 31837</strain>
    </source>
</reference>
<accession>A0ABM8SPR0</accession>
<dbReference type="Proteomes" id="UP000672526">
    <property type="component" value="Unassembled WGS sequence"/>
</dbReference>
<comment type="caution">
    <text evidence="2">The sequence shown here is derived from an EMBL/GenBank/DDBJ whole genome shotgun (WGS) entry which is preliminary data.</text>
</comment>
<dbReference type="EMBL" id="CAJNBK010000031">
    <property type="protein sequence ID" value="CAE6824676.1"/>
    <property type="molecule type" value="Genomic_DNA"/>
</dbReference>
<proteinExistence type="predicted"/>
<keyword evidence="1" id="KW-0732">Signal</keyword>
<evidence type="ECO:0000313" key="3">
    <source>
        <dbReference type="Proteomes" id="UP000672526"/>
    </source>
</evidence>
<sequence length="78" mass="8565">MIVMVLMLVPFLASPVAVTIPVSVAVPPLLNNDGCHDNRGRYADIDVYIDGVGHAGYANSKARDQRCQERIFHTVLRS</sequence>
<feature type="signal peptide" evidence="1">
    <location>
        <begin position="1"/>
        <end position="19"/>
    </location>
</feature>
<keyword evidence="3" id="KW-1185">Reference proteome</keyword>
<organism evidence="2 3">
    <name type="scientific">Paraburkholderia haematera</name>
    <dbReference type="NCBI Taxonomy" id="2793077"/>
    <lineage>
        <taxon>Bacteria</taxon>
        <taxon>Pseudomonadati</taxon>
        <taxon>Pseudomonadota</taxon>
        <taxon>Betaproteobacteria</taxon>
        <taxon>Burkholderiales</taxon>
        <taxon>Burkholderiaceae</taxon>
        <taxon>Paraburkholderia</taxon>
    </lineage>
</organism>